<dbReference type="Proteomes" id="UP000295192">
    <property type="component" value="Unassembled WGS sequence"/>
</dbReference>
<evidence type="ECO:0000256" key="1">
    <source>
        <dbReference type="SAM" id="SignalP"/>
    </source>
</evidence>
<name>A0A484BCE8_DRONA</name>
<keyword evidence="3" id="KW-1185">Reference proteome</keyword>
<protein>
    <submittedName>
        <fullName evidence="2">Uncharacterized protein</fullName>
    </submittedName>
</protein>
<comment type="caution">
    <text evidence="2">The sequence shown here is derived from an EMBL/GenBank/DDBJ whole genome shotgun (WGS) entry which is preliminary data.</text>
</comment>
<feature type="non-terminal residue" evidence="2">
    <location>
        <position position="70"/>
    </location>
</feature>
<evidence type="ECO:0000313" key="3">
    <source>
        <dbReference type="Proteomes" id="UP000295192"/>
    </source>
</evidence>
<feature type="chain" id="PRO_5019755784" evidence="1">
    <location>
        <begin position="24"/>
        <end position="70"/>
    </location>
</feature>
<proteinExistence type="predicted"/>
<dbReference type="EMBL" id="LSRL02000067">
    <property type="protein sequence ID" value="TDG45972.1"/>
    <property type="molecule type" value="Genomic_DNA"/>
</dbReference>
<gene>
    <name evidence="2" type="ORF">AWZ03_007572</name>
</gene>
<sequence>MQQSSAENGLSMFLLAVAWPALACSGLVSCTDKCNDFSTLDTGWGTGDMHVKLVSVGRGGRRPEGGVNVR</sequence>
<dbReference type="AlphaFoldDB" id="A0A484BCE8"/>
<evidence type="ECO:0000313" key="2">
    <source>
        <dbReference type="EMBL" id="TDG45972.1"/>
    </source>
</evidence>
<feature type="signal peptide" evidence="1">
    <location>
        <begin position="1"/>
        <end position="23"/>
    </location>
</feature>
<keyword evidence="1" id="KW-0732">Signal</keyword>
<reference evidence="2 3" key="1">
    <citation type="journal article" date="2019" name="J. Hered.">
        <title>An Improved Genome Assembly for Drosophila navojoa, the Basal Species in the mojavensis Cluster.</title>
        <authorList>
            <person name="Vanderlinde T."/>
            <person name="Dupim E.G."/>
            <person name="Nazario-Yepiz N.O."/>
            <person name="Carvalho A.B."/>
        </authorList>
    </citation>
    <scope>NUCLEOTIDE SEQUENCE [LARGE SCALE GENOMIC DNA]</scope>
    <source>
        <strain evidence="2">Navoj_Jal97</strain>
        <tissue evidence="2">Whole organism</tissue>
    </source>
</reference>
<organism evidence="2 3">
    <name type="scientific">Drosophila navojoa</name>
    <name type="common">Fruit fly</name>
    <dbReference type="NCBI Taxonomy" id="7232"/>
    <lineage>
        <taxon>Eukaryota</taxon>
        <taxon>Metazoa</taxon>
        <taxon>Ecdysozoa</taxon>
        <taxon>Arthropoda</taxon>
        <taxon>Hexapoda</taxon>
        <taxon>Insecta</taxon>
        <taxon>Pterygota</taxon>
        <taxon>Neoptera</taxon>
        <taxon>Endopterygota</taxon>
        <taxon>Diptera</taxon>
        <taxon>Brachycera</taxon>
        <taxon>Muscomorpha</taxon>
        <taxon>Ephydroidea</taxon>
        <taxon>Drosophilidae</taxon>
        <taxon>Drosophila</taxon>
    </lineage>
</organism>
<accession>A0A484BCE8</accession>